<sequence>MVVDYLPYVLYVGERRAFDFTTNKILADLVLNDHHEVSCGGISRCKHVCIMRSSACFKE</sequence>
<dbReference type="STRING" id="1409788.NC99_20320"/>
<dbReference type="AlphaFoldDB" id="A0A0L8V9N1"/>
<name>A0A0L8V9N1_9BACT</name>
<evidence type="ECO:0000313" key="2">
    <source>
        <dbReference type="Proteomes" id="UP000036958"/>
    </source>
</evidence>
<protein>
    <submittedName>
        <fullName evidence="1">Uncharacterized protein</fullName>
    </submittedName>
</protein>
<evidence type="ECO:0000313" key="1">
    <source>
        <dbReference type="EMBL" id="KOH45170.1"/>
    </source>
</evidence>
<accession>A0A0L8V9N1</accession>
<keyword evidence="2" id="KW-1185">Reference proteome</keyword>
<proteinExistence type="predicted"/>
<comment type="caution">
    <text evidence="1">The sequence shown here is derived from an EMBL/GenBank/DDBJ whole genome shotgun (WGS) entry which is preliminary data.</text>
</comment>
<reference evidence="2" key="1">
    <citation type="submission" date="2015-07" db="EMBL/GenBank/DDBJ databases">
        <title>Genome sequencing of Sunxiuqinia dokdonensis strain SK.</title>
        <authorList>
            <person name="Ahn S."/>
            <person name="Kim B.-C."/>
        </authorList>
    </citation>
    <scope>NUCLEOTIDE SEQUENCE [LARGE SCALE GENOMIC DNA]</scope>
    <source>
        <strain evidence="2">SK</strain>
    </source>
</reference>
<organism evidence="1 2">
    <name type="scientific">Sunxiuqinia dokdonensis</name>
    <dbReference type="NCBI Taxonomy" id="1409788"/>
    <lineage>
        <taxon>Bacteria</taxon>
        <taxon>Pseudomonadati</taxon>
        <taxon>Bacteroidota</taxon>
        <taxon>Bacteroidia</taxon>
        <taxon>Marinilabiliales</taxon>
        <taxon>Prolixibacteraceae</taxon>
        <taxon>Sunxiuqinia</taxon>
    </lineage>
</organism>
<dbReference type="EMBL" id="LGIA01000148">
    <property type="protein sequence ID" value="KOH45170.1"/>
    <property type="molecule type" value="Genomic_DNA"/>
</dbReference>
<gene>
    <name evidence="1" type="ORF">NC99_20320</name>
</gene>
<dbReference type="Proteomes" id="UP000036958">
    <property type="component" value="Unassembled WGS sequence"/>
</dbReference>